<organism evidence="2 3">
    <name type="scientific">Anaerotruncus colihominis</name>
    <dbReference type="NCBI Taxonomy" id="169435"/>
    <lineage>
        <taxon>Bacteria</taxon>
        <taxon>Bacillati</taxon>
        <taxon>Bacillota</taxon>
        <taxon>Clostridia</taxon>
        <taxon>Eubacteriales</taxon>
        <taxon>Oscillospiraceae</taxon>
        <taxon>Anaerotruncus</taxon>
    </lineage>
</organism>
<feature type="transmembrane region" description="Helical" evidence="1">
    <location>
        <begin position="20"/>
        <end position="38"/>
    </location>
</feature>
<dbReference type="AlphaFoldDB" id="A0A3E3IRL3"/>
<accession>A0A3E3IRL3</accession>
<comment type="caution">
    <text evidence="2">The sequence shown here is derived from an EMBL/GenBank/DDBJ whole genome shotgun (WGS) entry which is preliminary data.</text>
</comment>
<keyword evidence="1" id="KW-1133">Transmembrane helix</keyword>
<evidence type="ECO:0000313" key="2">
    <source>
        <dbReference type="EMBL" id="RGE69683.1"/>
    </source>
</evidence>
<reference evidence="2 3" key="1">
    <citation type="submission" date="2018-08" db="EMBL/GenBank/DDBJ databases">
        <title>A genome reference for cultivated species of the human gut microbiota.</title>
        <authorList>
            <person name="Zou Y."/>
            <person name="Xue W."/>
            <person name="Luo G."/>
        </authorList>
    </citation>
    <scope>NUCLEOTIDE SEQUENCE [LARGE SCALE GENOMIC DNA]</scope>
    <source>
        <strain evidence="2 3">TF05-12AC</strain>
    </source>
</reference>
<dbReference type="PANTHER" id="PTHR37804:SF1">
    <property type="entry name" value="CDAA REGULATORY PROTEIN CDAR"/>
    <property type="match status" value="1"/>
</dbReference>
<dbReference type="InterPro" id="IPR012505">
    <property type="entry name" value="YbbR"/>
</dbReference>
<keyword evidence="1" id="KW-0812">Transmembrane</keyword>
<dbReference type="Gene3D" id="2.170.120.40">
    <property type="entry name" value="YbbR-like domain"/>
    <property type="match status" value="1"/>
</dbReference>
<proteinExistence type="predicted"/>
<gene>
    <name evidence="2" type="ORF">DXC40_01030</name>
</gene>
<name>A0A3E3IRL3_9FIRM</name>
<keyword evidence="1" id="KW-0472">Membrane</keyword>
<dbReference type="Pfam" id="PF07949">
    <property type="entry name" value="YbbR"/>
    <property type="match status" value="1"/>
</dbReference>
<evidence type="ECO:0000256" key="1">
    <source>
        <dbReference type="SAM" id="Phobius"/>
    </source>
</evidence>
<dbReference type="PANTHER" id="PTHR37804">
    <property type="entry name" value="CDAA REGULATORY PROTEIN CDAR"/>
    <property type="match status" value="1"/>
</dbReference>
<evidence type="ECO:0000313" key="3">
    <source>
        <dbReference type="Proteomes" id="UP000260828"/>
    </source>
</evidence>
<evidence type="ECO:0008006" key="4">
    <source>
        <dbReference type="Google" id="ProtNLM"/>
    </source>
</evidence>
<sequence>MRSMKINFGRLLDNKNLMKLLSLVLAVAIWLVIVIYVSPISRKTVHDVPVSVSQDDSDVLNSMGLFVVDNETATVDVKIRAERLVLSSVAASDIDIVANLSGITAPGTYDVALVGGVTSNYNRGDRYGKGFELDGSDAISPGTVRIRVDREARETFQIVTDIDGLSSPEEYYRDEPLVSPKEVTISGPEADINRIDRCVVSASFSEPLTSSKTVTSEIMLYDAEGNEISKEHLTLGVETADITVPVYKKKELPLNYEYINTPRDFPIDRLEERYSVASVLVAGPETLIDSYDVLDLGFINLSEITPDNHLFPFPLDGNDGILPRGFRNLSGVDTVWVEILTDGMLEANFTIPAENIKSTNVPINYKVTIQSTSIPNVHMVGDPDDMAALTNTDLVAEIDMTSKEVSPGTYLEMPVRISAPGKGLVWATGEYKAIVTVTEK</sequence>
<dbReference type="Proteomes" id="UP000260828">
    <property type="component" value="Unassembled WGS sequence"/>
</dbReference>
<dbReference type="InterPro" id="IPR053154">
    <property type="entry name" value="c-di-AMP_regulator"/>
</dbReference>
<dbReference type="OrthoDB" id="1863166at2"/>
<dbReference type="Gene3D" id="2.170.120.30">
    <property type="match status" value="2"/>
</dbReference>
<protein>
    <recommendedName>
        <fullName evidence="4">YbbR-like protein</fullName>
    </recommendedName>
</protein>
<dbReference type="EMBL" id="QVME01000001">
    <property type="protein sequence ID" value="RGE69683.1"/>
    <property type="molecule type" value="Genomic_DNA"/>
</dbReference>